<dbReference type="AlphaFoldDB" id="A0A368NX52"/>
<evidence type="ECO:0000313" key="1">
    <source>
        <dbReference type="EMBL" id="KAA3532027.1"/>
    </source>
</evidence>
<organism evidence="1 2">
    <name type="scientific">Agrobacterium vitis</name>
    <name type="common">Rhizobium vitis</name>
    <dbReference type="NCBI Taxonomy" id="373"/>
    <lineage>
        <taxon>Bacteria</taxon>
        <taxon>Pseudomonadati</taxon>
        <taxon>Pseudomonadota</taxon>
        <taxon>Alphaproteobacteria</taxon>
        <taxon>Hyphomicrobiales</taxon>
        <taxon>Rhizobiaceae</taxon>
        <taxon>Rhizobium/Agrobacterium group</taxon>
        <taxon>Agrobacterium</taxon>
    </lineage>
</organism>
<protein>
    <submittedName>
        <fullName evidence="1">Uncharacterized protein</fullName>
    </submittedName>
</protein>
<reference evidence="1 2" key="1">
    <citation type="submission" date="2018-08" db="EMBL/GenBank/DDBJ databases">
        <title>Genome sequencing of Agrobacterium vitis strain ICMP 10754.</title>
        <authorList>
            <person name="Visnovsky S.B."/>
            <person name="Pitman A.R."/>
        </authorList>
    </citation>
    <scope>NUCLEOTIDE SEQUENCE [LARGE SCALE GENOMIC DNA]</scope>
    <source>
        <strain evidence="1 2">ICMP 10754</strain>
    </source>
</reference>
<gene>
    <name evidence="1" type="ORF">DXT89_01275</name>
</gene>
<dbReference type="EMBL" id="QUSG01000001">
    <property type="protein sequence ID" value="KAA3532027.1"/>
    <property type="molecule type" value="Genomic_DNA"/>
</dbReference>
<evidence type="ECO:0000313" key="2">
    <source>
        <dbReference type="Proteomes" id="UP000436911"/>
    </source>
</evidence>
<dbReference type="Proteomes" id="UP000436911">
    <property type="component" value="Unassembled WGS sequence"/>
</dbReference>
<comment type="caution">
    <text evidence="1">The sequence shown here is derived from an EMBL/GenBank/DDBJ whole genome shotgun (WGS) entry which is preliminary data.</text>
</comment>
<accession>A0A368NX52</accession>
<sequence length="97" mass="10729">MGLTFWILPFVAHTAAPVATRASRGKTETEPCDNILFLNTIFQELGTRISVRRPLEEAINDEKNVPSFLPPLTFMGVNRYSKVTAMDSAGHDAEPLP</sequence>
<proteinExistence type="predicted"/>
<name>A0A368NX52_AGRVI</name>